<sequence>MENSSDNVKIEAKPPSPSSEKPKEYTVEKVLDCRLQNDKENAASSGESCPARNFVADTQGASTLVDGASGNNKSSLRNGFDRGLEVENILGIYFDQSKQRKLIIKFKGVTKPEIISSELANQKIPRMVIEFYAKRLT</sequence>
<keyword evidence="6" id="KW-1185">Reference proteome</keyword>
<feature type="domain" description="Chromo" evidence="4">
    <location>
        <begin position="84"/>
        <end position="137"/>
    </location>
</feature>
<dbReference type="Pfam" id="PF01393">
    <property type="entry name" value="Chromo_shadow"/>
    <property type="match status" value="1"/>
</dbReference>
<dbReference type="InterPro" id="IPR000953">
    <property type="entry name" value="Chromo/chromo_shadow_dom"/>
</dbReference>
<name>B4NIB0_DROWI</name>
<dbReference type="InterPro" id="IPR016197">
    <property type="entry name" value="Chromo-like_dom_sf"/>
</dbReference>
<accession>B4NIB0</accession>
<dbReference type="CDD" id="cd00034">
    <property type="entry name" value="CSD"/>
    <property type="match status" value="1"/>
</dbReference>
<dbReference type="Gene3D" id="2.40.50.40">
    <property type="match status" value="1"/>
</dbReference>
<dbReference type="EMBL" id="CH964272">
    <property type="protein sequence ID" value="EDW83692.2"/>
    <property type="molecule type" value="Genomic_DNA"/>
</dbReference>
<reference evidence="5 6" key="1">
    <citation type="journal article" date="2007" name="Nature">
        <title>Evolution of genes and genomes on the Drosophila phylogeny.</title>
        <authorList>
            <consortium name="Drosophila 12 Genomes Consortium"/>
            <person name="Clark A.G."/>
            <person name="Eisen M.B."/>
            <person name="Smith D.R."/>
            <person name="Bergman C.M."/>
            <person name="Oliver B."/>
            <person name="Markow T.A."/>
            <person name="Kaufman T.C."/>
            <person name="Kellis M."/>
            <person name="Gelbart W."/>
            <person name="Iyer V.N."/>
            <person name="Pollard D.A."/>
            <person name="Sackton T.B."/>
            <person name="Larracuente A.M."/>
            <person name="Singh N.D."/>
            <person name="Abad J.P."/>
            <person name="Abt D.N."/>
            <person name="Adryan B."/>
            <person name="Aguade M."/>
            <person name="Akashi H."/>
            <person name="Anderson W.W."/>
            <person name="Aquadro C.F."/>
            <person name="Ardell D.H."/>
            <person name="Arguello R."/>
            <person name="Artieri C.G."/>
            <person name="Barbash D.A."/>
            <person name="Barker D."/>
            <person name="Barsanti P."/>
            <person name="Batterham P."/>
            <person name="Batzoglou S."/>
            <person name="Begun D."/>
            <person name="Bhutkar A."/>
            <person name="Blanco E."/>
            <person name="Bosak S.A."/>
            <person name="Bradley R.K."/>
            <person name="Brand A.D."/>
            <person name="Brent M.R."/>
            <person name="Brooks A.N."/>
            <person name="Brown R.H."/>
            <person name="Butlin R.K."/>
            <person name="Caggese C."/>
            <person name="Calvi B.R."/>
            <person name="Bernardo de Carvalho A."/>
            <person name="Caspi A."/>
            <person name="Castrezana S."/>
            <person name="Celniker S.E."/>
            <person name="Chang J.L."/>
            <person name="Chapple C."/>
            <person name="Chatterji S."/>
            <person name="Chinwalla A."/>
            <person name="Civetta A."/>
            <person name="Clifton S.W."/>
            <person name="Comeron J.M."/>
            <person name="Costello J.C."/>
            <person name="Coyne J.A."/>
            <person name="Daub J."/>
            <person name="David R.G."/>
            <person name="Delcher A.L."/>
            <person name="Delehaunty K."/>
            <person name="Do C.B."/>
            <person name="Ebling H."/>
            <person name="Edwards K."/>
            <person name="Eickbush T."/>
            <person name="Evans J.D."/>
            <person name="Filipski A."/>
            <person name="Findeiss S."/>
            <person name="Freyhult E."/>
            <person name="Fulton L."/>
            <person name="Fulton R."/>
            <person name="Garcia A.C."/>
            <person name="Gardiner A."/>
            <person name="Garfield D.A."/>
            <person name="Garvin B.E."/>
            <person name="Gibson G."/>
            <person name="Gilbert D."/>
            <person name="Gnerre S."/>
            <person name="Godfrey J."/>
            <person name="Good R."/>
            <person name="Gotea V."/>
            <person name="Gravely B."/>
            <person name="Greenberg A.J."/>
            <person name="Griffiths-Jones S."/>
            <person name="Gross S."/>
            <person name="Guigo R."/>
            <person name="Gustafson E.A."/>
            <person name="Haerty W."/>
            <person name="Hahn M.W."/>
            <person name="Halligan D.L."/>
            <person name="Halpern A.L."/>
            <person name="Halter G.M."/>
            <person name="Han M.V."/>
            <person name="Heger A."/>
            <person name="Hillier L."/>
            <person name="Hinrichs A.S."/>
            <person name="Holmes I."/>
            <person name="Hoskins R.A."/>
            <person name="Hubisz M.J."/>
            <person name="Hultmark D."/>
            <person name="Huntley M.A."/>
            <person name="Jaffe D.B."/>
            <person name="Jagadeeshan S."/>
            <person name="Jeck W.R."/>
            <person name="Johnson J."/>
            <person name="Jones C.D."/>
            <person name="Jordan W.C."/>
            <person name="Karpen G.H."/>
            <person name="Kataoka E."/>
            <person name="Keightley P.D."/>
            <person name="Kheradpour P."/>
            <person name="Kirkness E.F."/>
            <person name="Koerich L.B."/>
            <person name="Kristiansen K."/>
            <person name="Kudrna D."/>
            <person name="Kulathinal R.J."/>
            <person name="Kumar S."/>
            <person name="Kwok R."/>
            <person name="Lander E."/>
            <person name="Langley C.H."/>
            <person name="Lapoint R."/>
            <person name="Lazzaro B.P."/>
            <person name="Lee S.J."/>
            <person name="Levesque L."/>
            <person name="Li R."/>
            <person name="Lin C.F."/>
            <person name="Lin M.F."/>
            <person name="Lindblad-Toh K."/>
            <person name="Llopart A."/>
            <person name="Long M."/>
            <person name="Low L."/>
            <person name="Lozovsky E."/>
            <person name="Lu J."/>
            <person name="Luo M."/>
            <person name="Machado C.A."/>
            <person name="Makalowski W."/>
            <person name="Marzo M."/>
            <person name="Matsuda M."/>
            <person name="Matzkin L."/>
            <person name="McAllister B."/>
            <person name="McBride C.S."/>
            <person name="McKernan B."/>
            <person name="McKernan K."/>
            <person name="Mendez-Lago M."/>
            <person name="Minx P."/>
            <person name="Mollenhauer M.U."/>
            <person name="Montooth K."/>
            <person name="Mount S.M."/>
            <person name="Mu X."/>
            <person name="Myers E."/>
            <person name="Negre B."/>
            <person name="Newfeld S."/>
            <person name="Nielsen R."/>
            <person name="Noor M.A."/>
            <person name="O'Grady P."/>
            <person name="Pachter L."/>
            <person name="Papaceit M."/>
            <person name="Parisi M.J."/>
            <person name="Parisi M."/>
            <person name="Parts L."/>
            <person name="Pedersen J.S."/>
            <person name="Pesole G."/>
            <person name="Phillippy A.M."/>
            <person name="Ponting C.P."/>
            <person name="Pop M."/>
            <person name="Porcelli D."/>
            <person name="Powell J.R."/>
            <person name="Prohaska S."/>
            <person name="Pruitt K."/>
            <person name="Puig M."/>
            <person name="Quesneville H."/>
            <person name="Ram K.R."/>
            <person name="Rand D."/>
            <person name="Rasmussen M.D."/>
            <person name="Reed L.K."/>
            <person name="Reenan R."/>
            <person name="Reily A."/>
            <person name="Remington K.A."/>
            <person name="Rieger T.T."/>
            <person name="Ritchie M.G."/>
            <person name="Robin C."/>
            <person name="Rogers Y.H."/>
            <person name="Rohde C."/>
            <person name="Rozas J."/>
            <person name="Rubenfield M.J."/>
            <person name="Ruiz A."/>
            <person name="Russo S."/>
            <person name="Salzberg S.L."/>
            <person name="Sanchez-Gracia A."/>
            <person name="Saranga D.J."/>
            <person name="Sato H."/>
            <person name="Schaeffer S.W."/>
            <person name="Schatz M.C."/>
            <person name="Schlenke T."/>
            <person name="Schwartz R."/>
            <person name="Segarra C."/>
            <person name="Singh R.S."/>
            <person name="Sirot L."/>
            <person name="Sirota M."/>
            <person name="Sisneros N.B."/>
            <person name="Smith C.D."/>
            <person name="Smith T.F."/>
            <person name="Spieth J."/>
            <person name="Stage D.E."/>
            <person name="Stark A."/>
            <person name="Stephan W."/>
            <person name="Strausberg R.L."/>
            <person name="Strempel S."/>
            <person name="Sturgill D."/>
            <person name="Sutton G."/>
            <person name="Sutton G.G."/>
            <person name="Tao W."/>
            <person name="Teichmann S."/>
            <person name="Tobari Y.N."/>
            <person name="Tomimura Y."/>
            <person name="Tsolas J.M."/>
            <person name="Valente V.L."/>
            <person name="Venter E."/>
            <person name="Venter J.C."/>
            <person name="Vicario S."/>
            <person name="Vieira F.G."/>
            <person name="Vilella A.J."/>
            <person name="Villasante A."/>
            <person name="Walenz B."/>
            <person name="Wang J."/>
            <person name="Wasserman M."/>
            <person name="Watts T."/>
            <person name="Wilson D."/>
            <person name="Wilson R.K."/>
            <person name="Wing R.A."/>
            <person name="Wolfner M.F."/>
            <person name="Wong A."/>
            <person name="Wong G.K."/>
            <person name="Wu C.I."/>
            <person name="Wu G."/>
            <person name="Yamamoto D."/>
            <person name="Yang H.P."/>
            <person name="Yang S.P."/>
            <person name="Yorke J.A."/>
            <person name="Yoshida K."/>
            <person name="Zdobnov E."/>
            <person name="Zhang P."/>
            <person name="Zhang Y."/>
            <person name="Zimin A.V."/>
            <person name="Baldwin J."/>
            <person name="Abdouelleil A."/>
            <person name="Abdulkadir J."/>
            <person name="Abebe A."/>
            <person name="Abera B."/>
            <person name="Abreu J."/>
            <person name="Acer S.C."/>
            <person name="Aftuck L."/>
            <person name="Alexander A."/>
            <person name="An P."/>
            <person name="Anderson E."/>
            <person name="Anderson S."/>
            <person name="Arachi H."/>
            <person name="Azer M."/>
            <person name="Bachantsang P."/>
            <person name="Barry A."/>
            <person name="Bayul T."/>
            <person name="Berlin A."/>
            <person name="Bessette D."/>
            <person name="Bloom T."/>
            <person name="Blye J."/>
            <person name="Boguslavskiy L."/>
            <person name="Bonnet C."/>
            <person name="Boukhgalter B."/>
            <person name="Bourzgui I."/>
            <person name="Brown A."/>
            <person name="Cahill P."/>
            <person name="Channer S."/>
            <person name="Cheshatsang Y."/>
            <person name="Chuda L."/>
            <person name="Citroen M."/>
            <person name="Collymore A."/>
            <person name="Cooke P."/>
            <person name="Costello M."/>
            <person name="D'Aco K."/>
            <person name="Daza R."/>
            <person name="De Haan G."/>
            <person name="DeGray S."/>
            <person name="DeMaso C."/>
            <person name="Dhargay N."/>
            <person name="Dooley K."/>
            <person name="Dooley E."/>
            <person name="Doricent M."/>
            <person name="Dorje P."/>
            <person name="Dorjee K."/>
            <person name="Dupes A."/>
            <person name="Elong R."/>
            <person name="Falk J."/>
            <person name="Farina A."/>
            <person name="Faro S."/>
            <person name="Ferguson D."/>
            <person name="Fisher S."/>
            <person name="Foley C.D."/>
            <person name="Franke A."/>
            <person name="Friedrich D."/>
            <person name="Gadbois L."/>
            <person name="Gearin G."/>
            <person name="Gearin C.R."/>
            <person name="Giannoukos G."/>
            <person name="Goode T."/>
            <person name="Graham J."/>
            <person name="Grandbois E."/>
            <person name="Grewal S."/>
            <person name="Gyaltsen K."/>
            <person name="Hafez N."/>
            <person name="Hagos B."/>
            <person name="Hall J."/>
            <person name="Henson C."/>
            <person name="Hollinger A."/>
            <person name="Honan T."/>
            <person name="Huard M.D."/>
            <person name="Hughes L."/>
            <person name="Hurhula B."/>
            <person name="Husby M.E."/>
            <person name="Kamat A."/>
            <person name="Kanga B."/>
            <person name="Kashin S."/>
            <person name="Khazanovich D."/>
            <person name="Kisner P."/>
            <person name="Lance K."/>
            <person name="Lara M."/>
            <person name="Lee W."/>
            <person name="Lennon N."/>
            <person name="Letendre F."/>
            <person name="LeVine R."/>
            <person name="Lipovsky A."/>
            <person name="Liu X."/>
            <person name="Liu J."/>
            <person name="Liu S."/>
            <person name="Lokyitsang T."/>
            <person name="Lokyitsang Y."/>
            <person name="Lubonja R."/>
            <person name="Lui A."/>
            <person name="MacDonald P."/>
            <person name="Magnisalis V."/>
            <person name="Maru K."/>
            <person name="Matthews C."/>
            <person name="McCusker W."/>
            <person name="McDonough S."/>
            <person name="Mehta T."/>
            <person name="Meldrim J."/>
            <person name="Meneus L."/>
            <person name="Mihai O."/>
            <person name="Mihalev A."/>
            <person name="Mihova T."/>
            <person name="Mittelman R."/>
            <person name="Mlenga V."/>
            <person name="Montmayeur A."/>
            <person name="Mulrain L."/>
            <person name="Navidi A."/>
            <person name="Naylor J."/>
            <person name="Negash T."/>
            <person name="Nguyen T."/>
            <person name="Nguyen N."/>
            <person name="Nicol R."/>
            <person name="Norbu C."/>
            <person name="Norbu N."/>
            <person name="Novod N."/>
            <person name="O'Neill B."/>
            <person name="Osman S."/>
            <person name="Markiewicz E."/>
            <person name="Oyono O.L."/>
            <person name="Patti C."/>
            <person name="Phunkhang P."/>
            <person name="Pierre F."/>
            <person name="Priest M."/>
            <person name="Raghuraman S."/>
            <person name="Rege F."/>
            <person name="Reyes R."/>
            <person name="Rise C."/>
            <person name="Rogov P."/>
            <person name="Ross K."/>
            <person name="Ryan E."/>
            <person name="Settipalli S."/>
            <person name="Shea T."/>
            <person name="Sherpa N."/>
            <person name="Shi L."/>
            <person name="Shih D."/>
            <person name="Sparrow T."/>
            <person name="Spaulding J."/>
            <person name="Stalker J."/>
            <person name="Stange-Thomann N."/>
            <person name="Stavropoulos S."/>
            <person name="Stone C."/>
            <person name="Strader C."/>
            <person name="Tesfaye S."/>
            <person name="Thomson T."/>
            <person name="Thoulutsang Y."/>
            <person name="Thoulutsang D."/>
            <person name="Topham K."/>
            <person name="Topping I."/>
            <person name="Tsamla T."/>
            <person name="Vassiliev H."/>
            <person name="Vo A."/>
            <person name="Wangchuk T."/>
            <person name="Wangdi T."/>
            <person name="Weiand M."/>
            <person name="Wilkinson J."/>
            <person name="Wilson A."/>
            <person name="Yadav S."/>
            <person name="Young G."/>
            <person name="Yu Q."/>
            <person name="Zembek L."/>
            <person name="Zhong D."/>
            <person name="Zimmer A."/>
            <person name="Zwirko Z."/>
            <person name="Jaffe D.B."/>
            <person name="Alvarez P."/>
            <person name="Brockman W."/>
            <person name="Butler J."/>
            <person name="Chin C."/>
            <person name="Gnerre S."/>
            <person name="Grabherr M."/>
            <person name="Kleber M."/>
            <person name="Mauceli E."/>
            <person name="MacCallum I."/>
        </authorList>
    </citation>
    <scope>NUCLEOTIDE SEQUENCE [LARGE SCALE GENOMIC DNA]</scope>
    <source>
        <strain evidence="6">Tucson 14030-0811.24</strain>
    </source>
</reference>
<evidence type="ECO:0000256" key="2">
    <source>
        <dbReference type="ARBA" id="ARBA00023242"/>
    </source>
</evidence>
<dbReference type="PROSITE" id="PS50013">
    <property type="entry name" value="CHROMO_2"/>
    <property type="match status" value="1"/>
</dbReference>
<evidence type="ECO:0000313" key="5">
    <source>
        <dbReference type="EMBL" id="EDW83692.2"/>
    </source>
</evidence>
<dbReference type="AlphaFoldDB" id="B4NIB0"/>
<dbReference type="InterPro" id="IPR008251">
    <property type="entry name" value="Chromo_shadow_dom"/>
</dbReference>
<dbReference type="STRING" id="7260.B4NIB0"/>
<dbReference type="OrthoDB" id="273092at2759"/>
<dbReference type="Proteomes" id="UP000007798">
    <property type="component" value="Unassembled WGS sequence"/>
</dbReference>
<evidence type="ECO:0000313" key="6">
    <source>
        <dbReference type="Proteomes" id="UP000007798"/>
    </source>
</evidence>
<dbReference type="SUPFAM" id="SSF54160">
    <property type="entry name" value="Chromo domain-like"/>
    <property type="match status" value="1"/>
</dbReference>
<gene>
    <name evidence="5" type="primary">Dwil\HP1G</name>
    <name evidence="5" type="ORF">Dwil_GK13747</name>
</gene>
<keyword evidence="2" id="KW-0539">Nucleus</keyword>
<dbReference type="SMART" id="SM00300">
    <property type="entry name" value="ChSh"/>
    <property type="match status" value="1"/>
</dbReference>
<dbReference type="GO" id="GO:0005634">
    <property type="term" value="C:nucleus"/>
    <property type="evidence" value="ECO:0007669"/>
    <property type="project" value="UniProtKB-SubCell"/>
</dbReference>
<evidence type="ECO:0000256" key="3">
    <source>
        <dbReference type="SAM" id="MobiDB-lite"/>
    </source>
</evidence>
<proteinExistence type="predicted"/>
<dbReference type="InParanoid" id="B4NIB0"/>
<feature type="region of interest" description="Disordered" evidence="3">
    <location>
        <begin position="1"/>
        <end position="25"/>
    </location>
</feature>
<evidence type="ECO:0000259" key="4">
    <source>
        <dbReference type="PROSITE" id="PS50013"/>
    </source>
</evidence>
<evidence type="ECO:0000256" key="1">
    <source>
        <dbReference type="ARBA" id="ARBA00004123"/>
    </source>
</evidence>
<dbReference type="GO" id="GO:0005694">
    <property type="term" value="C:chromosome"/>
    <property type="evidence" value="ECO:0007669"/>
    <property type="project" value="UniProtKB-ARBA"/>
</dbReference>
<dbReference type="HOGENOM" id="CLU_045874_1_2_1"/>
<comment type="subcellular location">
    <subcellularLocation>
        <location evidence="1">Nucleus</location>
    </subcellularLocation>
</comment>
<organism evidence="5 6">
    <name type="scientific">Drosophila willistoni</name>
    <name type="common">Fruit fly</name>
    <dbReference type="NCBI Taxonomy" id="7260"/>
    <lineage>
        <taxon>Eukaryota</taxon>
        <taxon>Metazoa</taxon>
        <taxon>Ecdysozoa</taxon>
        <taxon>Arthropoda</taxon>
        <taxon>Hexapoda</taxon>
        <taxon>Insecta</taxon>
        <taxon>Pterygota</taxon>
        <taxon>Neoptera</taxon>
        <taxon>Endopterygota</taxon>
        <taxon>Diptera</taxon>
        <taxon>Brachycera</taxon>
        <taxon>Muscomorpha</taxon>
        <taxon>Ephydroidea</taxon>
        <taxon>Drosophilidae</taxon>
        <taxon>Drosophila</taxon>
        <taxon>Sophophora</taxon>
    </lineage>
</organism>
<protein>
    <submittedName>
        <fullName evidence="5">Heterochromatin protein 1G</fullName>
    </submittedName>
</protein>